<dbReference type="Proteomes" id="UP000030762">
    <property type="component" value="Unassembled WGS sequence"/>
</dbReference>
<protein>
    <submittedName>
        <fullName evidence="2">Uncharacterized protein</fullName>
    </submittedName>
</protein>
<evidence type="ECO:0000256" key="1">
    <source>
        <dbReference type="SAM" id="MobiDB-lite"/>
    </source>
</evidence>
<dbReference type="VEuPathDB" id="FungiDB:SDRG_06546"/>
<feature type="compositionally biased region" description="Basic and acidic residues" evidence="1">
    <location>
        <begin position="1"/>
        <end position="20"/>
    </location>
</feature>
<dbReference type="EMBL" id="JH767149">
    <property type="protein sequence ID" value="EQC35787.1"/>
    <property type="molecule type" value="Genomic_DNA"/>
</dbReference>
<evidence type="ECO:0000313" key="3">
    <source>
        <dbReference type="Proteomes" id="UP000030762"/>
    </source>
</evidence>
<organism evidence="2 3">
    <name type="scientific">Saprolegnia diclina (strain VS20)</name>
    <dbReference type="NCBI Taxonomy" id="1156394"/>
    <lineage>
        <taxon>Eukaryota</taxon>
        <taxon>Sar</taxon>
        <taxon>Stramenopiles</taxon>
        <taxon>Oomycota</taxon>
        <taxon>Saprolegniomycetes</taxon>
        <taxon>Saprolegniales</taxon>
        <taxon>Saprolegniaceae</taxon>
        <taxon>Saprolegnia</taxon>
    </lineage>
</organism>
<dbReference type="RefSeq" id="XP_008610549.1">
    <property type="nucleotide sequence ID" value="XM_008612327.1"/>
</dbReference>
<keyword evidence="3" id="KW-1185">Reference proteome</keyword>
<gene>
    <name evidence="2" type="ORF">SDRG_06546</name>
</gene>
<reference evidence="2 3" key="1">
    <citation type="submission" date="2012-04" db="EMBL/GenBank/DDBJ databases">
        <title>The Genome Sequence of Saprolegnia declina VS20.</title>
        <authorList>
            <consortium name="The Broad Institute Genome Sequencing Platform"/>
            <person name="Russ C."/>
            <person name="Nusbaum C."/>
            <person name="Tyler B."/>
            <person name="van West P."/>
            <person name="Dieguez-Uribeondo J."/>
            <person name="de Bruijn I."/>
            <person name="Tripathy S."/>
            <person name="Jiang R."/>
            <person name="Young S.K."/>
            <person name="Zeng Q."/>
            <person name="Gargeya S."/>
            <person name="Fitzgerald M."/>
            <person name="Haas B."/>
            <person name="Abouelleil A."/>
            <person name="Alvarado L."/>
            <person name="Arachchi H.M."/>
            <person name="Berlin A."/>
            <person name="Chapman S.B."/>
            <person name="Goldberg J."/>
            <person name="Griggs A."/>
            <person name="Gujja S."/>
            <person name="Hansen M."/>
            <person name="Howarth C."/>
            <person name="Imamovic A."/>
            <person name="Larimer J."/>
            <person name="McCowen C."/>
            <person name="Montmayeur A."/>
            <person name="Murphy C."/>
            <person name="Neiman D."/>
            <person name="Pearson M."/>
            <person name="Priest M."/>
            <person name="Roberts A."/>
            <person name="Saif S."/>
            <person name="Shea T."/>
            <person name="Sisk P."/>
            <person name="Sykes S."/>
            <person name="Wortman J."/>
            <person name="Nusbaum C."/>
            <person name="Birren B."/>
        </authorList>
    </citation>
    <scope>NUCLEOTIDE SEQUENCE [LARGE SCALE GENOMIC DNA]</scope>
    <source>
        <strain evidence="2 3">VS20</strain>
    </source>
</reference>
<dbReference type="AlphaFoldDB" id="T0RZG1"/>
<sequence length="88" mass="9866">MKRKDGLHSEHPQRELDRRLKTSRKTPYAGARSRPCRTPNSQMQLNSARAPRRQRYGRSASVADGLRPLRHAGTDGDARGRCACVAPD</sequence>
<feature type="compositionally biased region" description="Polar residues" evidence="1">
    <location>
        <begin position="38"/>
        <end position="47"/>
    </location>
</feature>
<dbReference type="GeneID" id="19947273"/>
<accession>T0RZG1</accession>
<feature type="region of interest" description="Disordered" evidence="1">
    <location>
        <begin position="1"/>
        <end position="79"/>
    </location>
</feature>
<evidence type="ECO:0000313" key="2">
    <source>
        <dbReference type="EMBL" id="EQC35787.1"/>
    </source>
</evidence>
<dbReference type="InParanoid" id="T0RZG1"/>
<name>T0RZG1_SAPDV</name>
<proteinExistence type="predicted"/>